<keyword evidence="4 5" id="KW-0472">Membrane</keyword>
<dbReference type="PANTHER" id="PTHR22911:SF6">
    <property type="entry name" value="SOLUTE CARRIER FAMILY 35 MEMBER G1"/>
    <property type="match status" value="1"/>
</dbReference>
<evidence type="ECO:0000256" key="3">
    <source>
        <dbReference type="ARBA" id="ARBA00022989"/>
    </source>
</evidence>
<reference evidence="7" key="2">
    <citation type="submission" date="2020-09" db="EMBL/GenBank/DDBJ databases">
        <authorList>
            <person name="Sun Q."/>
            <person name="Kim S."/>
        </authorList>
    </citation>
    <scope>NUCLEOTIDE SEQUENCE</scope>
    <source>
        <strain evidence="7">KCTC 42731</strain>
    </source>
</reference>
<organism evidence="7 8">
    <name type="scientific">Thalassotalea marina</name>
    <dbReference type="NCBI Taxonomy" id="1673741"/>
    <lineage>
        <taxon>Bacteria</taxon>
        <taxon>Pseudomonadati</taxon>
        <taxon>Pseudomonadota</taxon>
        <taxon>Gammaproteobacteria</taxon>
        <taxon>Alteromonadales</taxon>
        <taxon>Colwelliaceae</taxon>
        <taxon>Thalassotalea</taxon>
    </lineage>
</organism>
<feature type="transmembrane region" description="Helical" evidence="5">
    <location>
        <begin position="174"/>
        <end position="196"/>
    </location>
</feature>
<feature type="transmembrane region" description="Helical" evidence="5">
    <location>
        <begin position="93"/>
        <end position="111"/>
    </location>
</feature>
<dbReference type="EMBL" id="BNCK01000017">
    <property type="protein sequence ID" value="GHG08117.1"/>
    <property type="molecule type" value="Genomic_DNA"/>
</dbReference>
<feature type="transmembrane region" description="Helical" evidence="5">
    <location>
        <begin position="202"/>
        <end position="219"/>
    </location>
</feature>
<comment type="caution">
    <text evidence="7">The sequence shown here is derived from an EMBL/GenBank/DDBJ whole genome shotgun (WGS) entry which is preliminary data.</text>
</comment>
<feature type="transmembrane region" description="Helical" evidence="5">
    <location>
        <begin position="120"/>
        <end position="138"/>
    </location>
</feature>
<evidence type="ECO:0000256" key="2">
    <source>
        <dbReference type="ARBA" id="ARBA00022692"/>
    </source>
</evidence>
<dbReference type="SUPFAM" id="SSF103481">
    <property type="entry name" value="Multidrug resistance efflux transporter EmrE"/>
    <property type="match status" value="2"/>
</dbReference>
<proteinExistence type="predicted"/>
<gene>
    <name evidence="7" type="ORF">GCM10017161_42350</name>
</gene>
<keyword evidence="3 5" id="KW-1133">Transmembrane helix</keyword>
<sequence>MQAFFWMMGTLASFALMAVGARELSGDIATQQTLFIRSVIGLFCVLLISFLSQKRIKFQTKRLKLHTMRNIFHFLGQYGWFIGLGLLPLAEVFALEFTVPIWTLIIASLFLGEKITQSKLVSIALGFLGVFVILKPGIAMVNSASLFVLASAVCYAISHTATKSLSATESPLSILFYMCLVQMPIGLCLSVSSWVWPEGMQWSWLVIIGLTALSAHFCIAKAMQYAEATTVVTLDFLRLPLIALVGVVLYSESIEIGLIFGGLLMLAANIVSMRGRRVVNANNKEL</sequence>
<feature type="transmembrane region" description="Helical" evidence="5">
    <location>
        <begin position="256"/>
        <end position="273"/>
    </location>
</feature>
<name>A0A919BRJ2_9GAMM</name>
<comment type="subcellular location">
    <subcellularLocation>
        <location evidence="1">Membrane</location>
        <topology evidence="1">Multi-pass membrane protein</topology>
    </subcellularLocation>
</comment>
<feature type="transmembrane region" description="Helical" evidence="5">
    <location>
        <begin position="71"/>
        <end position="87"/>
    </location>
</feature>
<feature type="transmembrane region" description="Helical" evidence="5">
    <location>
        <begin position="35"/>
        <end position="51"/>
    </location>
</feature>
<evidence type="ECO:0000256" key="4">
    <source>
        <dbReference type="ARBA" id="ARBA00023136"/>
    </source>
</evidence>
<dbReference type="InterPro" id="IPR037185">
    <property type="entry name" value="EmrE-like"/>
</dbReference>
<evidence type="ECO:0000259" key="6">
    <source>
        <dbReference type="Pfam" id="PF00892"/>
    </source>
</evidence>
<dbReference type="RefSeq" id="WP_229854901.1">
    <property type="nucleotide sequence ID" value="NZ_BNCK01000017.1"/>
</dbReference>
<accession>A0A919BRJ2</accession>
<dbReference type="PANTHER" id="PTHR22911">
    <property type="entry name" value="ACYL-MALONYL CONDENSING ENZYME-RELATED"/>
    <property type="match status" value="1"/>
</dbReference>
<dbReference type="Pfam" id="PF00892">
    <property type="entry name" value="EamA"/>
    <property type="match status" value="2"/>
</dbReference>
<evidence type="ECO:0000256" key="5">
    <source>
        <dbReference type="SAM" id="Phobius"/>
    </source>
</evidence>
<dbReference type="AlphaFoldDB" id="A0A919BRJ2"/>
<evidence type="ECO:0000313" key="8">
    <source>
        <dbReference type="Proteomes" id="UP000623842"/>
    </source>
</evidence>
<dbReference type="InterPro" id="IPR000620">
    <property type="entry name" value="EamA_dom"/>
</dbReference>
<evidence type="ECO:0000313" key="7">
    <source>
        <dbReference type="EMBL" id="GHG08117.1"/>
    </source>
</evidence>
<keyword evidence="2 5" id="KW-0812">Transmembrane</keyword>
<protein>
    <submittedName>
        <fullName evidence="7">Membrane protein</fullName>
    </submittedName>
</protein>
<feature type="domain" description="EamA" evidence="6">
    <location>
        <begin position="144"/>
        <end position="271"/>
    </location>
</feature>
<reference evidence="7" key="1">
    <citation type="journal article" date="2014" name="Int. J. Syst. Evol. Microbiol.">
        <title>Complete genome sequence of Corynebacterium casei LMG S-19264T (=DSM 44701T), isolated from a smear-ripened cheese.</title>
        <authorList>
            <consortium name="US DOE Joint Genome Institute (JGI-PGF)"/>
            <person name="Walter F."/>
            <person name="Albersmeier A."/>
            <person name="Kalinowski J."/>
            <person name="Ruckert C."/>
        </authorList>
    </citation>
    <scope>NUCLEOTIDE SEQUENCE</scope>
    <source>
        <strain evidence="7">KCTC 42731</strain>
    </source>
</reference>
<dbReference type="GO" id="GO:0016020">
    <property type="term" value="C:membrane"/>
    <property type="evidence" value="ECO:0007669"/>
    <property type="project" value="UniProtKB-SubCell"/>
</dbReference>
<feature type="domain" description="EamA" evidence="6">
    <location>
        <begin position="3"/>
        <end position="134"/>
    </location>
</feature>
<keyword evidence="8" id="KW-1185">Reference proteome</keyword>
<dbReference type="Proteomes" id="UP000623842">
    <property type="component" value="Unassembled WGS sequence"/>
</dbReference>
<evidence type="ECO:0000256" key="1">
    <source>
        <dbReference type="ARBA" id="ARBA00004141"/>
    </source>
</evidence>